<feature type="domain" description="CBS" evidence="5">
    <location>
        <begin position="269"/>
        <end position="325"/>
    </location>
</feature>
<dbReference type="InterPro" id="IPR016169">
    <property type="entry name" value="FAD-bd_PCMH_sub2"/>
</dbReference>
<dbReference type="SMART" id="SM01091">
    <property type="entry name" value="CorC_HlyC"/>
    <property type="match status" value="1"/>
</dbReference>
<dbReference type="Gene3D" id="3.30.465.10">
    <property type="match status" value="1"/>
</dbReference>
<dbReference type="Gene3D" id="3.10.580.10">
    <property type="entry name" value="CBS-domain"/>
    <property type="match status" value="1"/>
</dbReference>
<dbReference type="InterPro" id="IPR000644">
    <property type="entry name" value="CBS_dom"/>
</dbReference>
<organism evidence="6 7">
    <name type="scientific">Adhaeretor mobilis</name>
    <dbReference type="NCBI Taxonomy" id="1930276"/>
    <lineage>
        <taxon>Bacteria</taxon>
        <taxon>Pseudomonadati</taxon>
        <taxon>Planctomycetota</taxon>
        <taxon>Planctomycetia</taxon>
        <taxon>Pirellulales</taxon>
        <taxon>Lacipirellulaceae</taxon>
        <taxon>Adhaeretor</taxon>
    </lineage>
</organism>
<dbReference type="GO" id="GO:0050660">
    <property type="term" value="F:flavin adenine dinucleotide binding"/>
    <property type="evidence" value="ECO:0007669"/>
    <property type="project" value="InterPro"/>
</dbReference>
<dbReference type="GO" id="GO:0005886">
    <property type="term" value="C:plasma membrane"/>
    <property type="evidence" value="ECO:0007669"/>
    <property type="project" value="TreeGrafter"/>
</dbReference>
<gene>
    <name evidence="6" type="primary">corC_3</name>
    <name evidence="6" type="ORF">HG15A2_38290</name>
</gene>
<dbReference type="SUPFAM" id="SSF54631">
    <property type="entry name" value="CBS-domain pair"/>
    <property type="match status" value="1"/>
</dbReference>
<dbReference type="SUPFAM" id="SSF56176">
    <property type="entry name" value="FAD-binding/transporter-associated domain-like"/>
    <property type="match status" value="1"/>
</dbReference>
<keyword evidence="1" id="KW-0677">Repeat</keyword>
<keyword evidence="4" id="KW-0472">Membrane</keyword>
<dbReference type="InterPro" id="IPR005170">
    <property type="entry name" value="Transptr-assoc_dom"/>
</dbReference>
<dbReference type="Proteomes" id="UP000319852">
    <property type="component" value="Chromosome"/>
</dbReference>
<dbReference type="PANTHER" id="PTHR22777">
    <property type="entry name" value="HEMOLYSIN-RELATED"/>
    <property type="match status" value="1"/>
</dbReference>
<proteinExistence type="predicted"/>
<dbReference type="Pfam" id="PF00571">
    <property type="entry name" value="CBS"/>
    <property type="match status" value="1"/>
</dbReference>
<dbReference type="KEGG" id="amob:HG15A2_38290"/>
<protein>
    <submittedName>
        <fullName evidence="6">Magnesium and cobalt efflux protein CorC</fullName>
    </submittedName>
</protein>
<dbReference type="InterPro" id="IPR002550">
    <property type="entry name" value="CNNM"/>
</dbReference>
<evidence type="ECO:0000256" key="2">
    <source>
        <dbReference type="ARBA" id="ARBA00023122"/>
    </source>
</evidence>
<reference evidence="6 7" key="1">
    <citation type="submission" date="2019-02" db="EMBL/GenBank/DDBJ databases">
        <title>Deep-cultivation of Planctomycetes and their phenomic and genomic characterization uncovers novel biology.</title>
        <authorList>
            <person name="Wiegand S."/>
            <person name="Jogler M."/>
            <person name="Boedeker C."/>
            <person name="Pinto D."/>
            <person name="Vollmers J."/>
            <person name="Rivas-Marin E."/>
            <person name="Kohn T."/>
            <person name="Peeters S.H."/>
            <person name="Heuer A."/>
            <person name="Rast P."/>
            <person name="Oberbeckmann S."/>
            <person name="Bunk B."/>
            <person name="Jeske O."/>
            <person name="Meyerdierks A."/>
            <person name="Storesund J.E."/>
            <person name="Kallscheuer N."/>
            <person name="Luecker S."/>
            <person name="Lage O.M."/>
            <person name="Pohl T."/>
            <person name="Merkel B.J."/>
            <person name="Hornburger P."/>
            <person name="Mueller R.-W."/>
            <person name="Bruemmer F."/>
            <person name="Labrenz M."/>
            <person name="Spormann A.M."/>
            <person name="Op den Camp H."/>
            <person name="Overmann J."/>
            <person name="Amann R."/>
            <person name="Jetten M.S.M."/>
            <person name="Mascher T."/>
            <person name="Medema M.H."/>
            <person name="Devos D.P."/>
            <person name="Kaster A.-K."/>
            <person name="Ovreas L."/>
            <person name="Rohde M."/>
            <person name="Galperin M.Y."/>
            <person name="Jogler C."/>
        </authorList>
    </citation>
    <scope>NUCLEOTIDE SEQUENCE [LARGE SCALE GENOMIC DNA]</scope>
    <source>
        <strain evidence="6 7">HG15A2</strain>
    </source>
</reference>
<sequence length="421" mass="45986">MAVLGEFAPFLIAMLVLAACSAFFSCSEAALFSLQNDDRRKLAASGGPGRLATELLTKPDRLLTAILFWNLIINIMYFALASVIGIQLERQSRVAEAAGVAFAALITLIVCSEMLPKTFGVQQAVPLSKLLGVPLAAAVRVLDPVMPLFGGINRTLVRLAFPTFERESYLEINDLERAITLSTEDEQLASQERSALENIVLLSSLTAEELMRPRRLYQSYAPPVHLEQLGGKLTPSGYLMVTEPDSEEIAAAVPLKHLPNVPKRHLEDFARDVIYVPWCADIASILEQLQEKHREVAAVVNENGETIGIVTLEDILETIFLDDTSRSARLMATSSIHPLGPKVWQVTGITSLRRLGRYFDITPPASKSMTVAGVLQESLQGIPEAGDEVQWGPFAFRVLTAEGNTPLTAELRRLDGRGAPS</sequence>
<keyword evidence="4" id="KW-0812">Transmembrane</keyword>
<evidence type="ECO:0000259" key="5">
    <source>
        <dbReference type="PROSITE" id="PS51371"/>
    </source>
</evidence>
<dbReference type="Pfam" id="PF03471">
    <property type="entry name" value="CorC_HlyC"/>
    <property type="match status" value="1"/>
</dbReference>
<dbReference type="OrthoDB" id="235333at2"/>
<keyword evidence="2 3" id="KW-0129">CBS domain</keyword>
<evidence type="ECO:0000256" key="1">
    <source>
        <dbReference type="ARBA" id="ARBA00022737"/>
    </source>
</evidence>
<evidence type="ECO:0000313" key="6">
    <source>
        <dbReference type="EMBL" id="QDT00491.1"/>
    </source>
</evidence>
<keyword evidence="4" id="KW-1133">Transmembrane helix</keyword>
<accession>A0A517N034</accession>
<name>A0A517N034_9BACT</name>
<dbReference type="InterPro" id="IPR036318">
    <property type="entry name" value="FAD-bd_PCMH-like_sf"/>
</dbReference>
<keyword evidence="7" id="KW-1185">Reference proteome</keyword>
<dbReference type="PANTHER" id="PTHR22777:SF17">
    <property type="entry name" value="UPF0053 PROTEIN SLL0260"/>
    <property type="match status" value="1"/>
</dbReference>
<feature type="transmembrane region" description="Helical" evidence="4">
    <location>
        <begin position="62"/>
        <end position="85"/>
    </location>
</feature>
<dbReference type="AlphaFoldDB" id="A0A517N034"/>
<dbReference type="PROSITE" id="PS51371">
    <property type="entry name" value="CBS"/>
    <property type="match status" value="1"/>
</dbReference>
<evidence type="ECO:0000313" key="7">
    <source>
        <dbReference type="Proteomes" id="UP000319852"/>
    </source>
</evidence>
<evidence type="ECO:0000256" key="3">
    <source>
        <dbReference type="PROSITE-ProRule" id="PRU00703"/>
    </source>
</evidence>
<dbReference type="InterPro" id="IPR046342">
    <property type="entry name" value="CBS_dom_sf"/>
</dbReference>
<dbReference type="Pfam" id="PF01595">
    <property type="entry name" value="CNNM"/>
    <property type="match status" value="1"/>
</dbReference>
<evidence type="ECO:0000256" key="4">
    <source>
        <dbReference type="SAM" id="Phobius"/>
    </source>
</evidence>
<dbReference type="EMBL" id="CP036263">
    <property type="protein sequence ID" value="QDT00491.1"/>
    <property type="molecule type" value="Genomic_DNA"/>
</dbReference>